<dbReference type="EMBL" id="BRXU01000029">
    <property type="protein sequence ID" value="GLC59637.1"/>
    <property type="molecule type" value="Genomic_DNA"/>
</dbReference>
<evidence type="ECO:0000313" key="2">
    <source>
        <dbReference type="Proteomes" id="UP001165080"/>
    </source>
</evidence>
<organism evidence="1 2">
    <name type="scientific">Pleodorina starrii</name>
    <dbReference type="NCBI Taxonomy" id="330485"/>
    <lineage>
        <taxon>Eukaryota</taxon>
        <taxon>Viridiplantae</taxon>
        <taxon>Chlorophyta</taxon>
        <taxon>core chlorophytes</taxon>
        <taxon>Chlorophyceae</taxon>
        <taxon>CS clade</taxon>
        <taxon>Chlamydomonadales</taxon>
        <taxon>Volvocaceae</taxon>
        <taxon>Pleodorina</taxon>
    </lineage>
</organism>
<reference evidence="1 2" key="1">
    <citation type="journal article" date="2023" name="Commun. Biol.">
        <title>Reorganization of the ancestral sex-determining regions during the evolution of trioecy in Pleodorina starrii.</title>
        <authorList>
            <person name="Takahashi K."/>
            <person name="Suzuki S."/>
            <person name="Kawai-Toyooka H."/>
            <person name="Yamamoto K."/>
            <person name="Hamaji T."/>
            <person name="Ootsuki R."/>
            <person name="Yamaguchi H."/>
            <person name="Kawachi M."/>
            <person name="Higashiyama T."/>
            <person name="Nozaki H."/>
        </authorList>
    </citation>
    <scope>NUCLEOTIDE SEQUENCE [LARGE SCALE GENOMIC DNA]</scope>
    <source>
        <strain evidence="1 2">NIES-4479</strain>
    </source>
</reference>
<name>A0A9W6F7S9_9CHLO</name>
<dbReference type="OrthoDB" id="535024at2759"/>
<comment type="caution">
    <text evidence="1">The sequence shown here is derived from an EMBL/GenBank/DDBJ whole genome shotgun (WGS) entry which is preliminary data.</text>
</comment>
<proteinExistence type="predicted"/>
<accession>A0A9W6F7S9</accession>
<keyword evidence="2" id="KW-1185">Reference proteome</keyword>
<sequence length="344" mass="35819">MAYRVATDCAAAVGKMASRQVRPCLATRPSAHQPQPTPLDAALVSARRCAVSMVSAGVALGLILAPEPAMATVMGVAQAPAAATSSAPASSSRSQLLPMPLAAPPPLASTAASAAASAVSGAVLVVEEAEELVLDAVHFFQHGVEAVGSTVHHLQVVHALERLESMPFNQVVDLELLKAAMHPAPSLYDAEYDGDDGDRAAAATASTAASDAAARRLDAALDSVAGMRLREVVDVGKLADALQDVQLSGPLDGRSLQREAIRLRRSVHWEAVAEAVRPAELRRALSALGAVHRGGSPFSEMDIRAAVSAVRMDVVRQVLTPPKSAPKFSTHSLESSGMWTWESM</sequence>
<dbReference type="Proteomes" id="UP001165080">
    <property type="component" value="Unassembled WGS sequence"/>
</dbReference>
<gene>
    <name evidence="1" type="primary">PLEST012043</name>
    <name evidence="1" type="ORF">PLESTB_001516700</name>
</gene>
<protein>
    <submittedName>
        <fullName evidence="1">Uncharacterized protein</fullName>
    </submittedName>
</protein>
<evidence type="ECO:0000313" key="1">
    <source>
        <dbReference type="EMBL" id="GLC59637.1"/>
    </source>
</evidence>
<dbReference type="AlphaFoldDB" id="A0A9W6F7S9"/>